<comment type="caution">
    <text evidence="2">The sequence shown here is derived from an EMBL/GenBank/DDBJ whole genome shotgun (WGS) entry which is preliminary data.</text>
</comment>
<accession>A0ABR4TTY9</accession>
<evidence type="ECO:0000313" key="2">
    <source>
        <dbReference type="EMBL" id="KEO59519.1"/>
    </source>
</evidence>
<organism evidence="2 3">
    <name type="scientific">Thalassospira permensis NBRC 106175</name>
    <dbReference type="NCBI Taxonomy" id="1353532"/>
    <lineage>
        <taxon>Bacteria</taxon>
        <taxon>Pseudomonadati</taxon>
        <taxon>Pseudomonadota</taxon>
        <taxon>Alphaproteobacteria</taxon>
        <taxon>Rhodospirillales</taxon>
        <taxon>Thalassospiraceae</taxon>
        <taxon>Thalassospira</taxon>
    </lineage>
</organism>
<evidence type="ECO:0000256" key="1">
    <source>
        <dbReference type="SAM" id="Phobius"/>
    </source>
</evidence>
<keyword evidence="3" id="KW-1185">Reference proteome</keyword>
<name>A0ABR4TTY9_9PROT</name>
<proteinExistence type="predicted"/>
<sequence length="38" mass="4121">MWDGLLGPDLDSFFGLGYLAVIIAGQFLIERSKALHVG</sequence>
<evidence type="ECO:0000313" key="3">
    <source>
        <dbReference type="Proteomes" id="UP000027463"/>
    </source>
</evidence>
<dbReference type="EMBL" id="AUNC01000001">
    <property type="protein sequence ID" value="KEO59519.1"/>
    <property type="molecule type" value="Genomic_DNA"/>
</dbReference>
<keyword evidence="1" id="KW-1133">Transmembrane helix</keyword>
<protein>
    <submittedName>
        <fullName evidence="2">Uncharacterized protein</fullName>
    </submittedName>
</protein>
<reference evidence="2 3" key="1">
    <citation type="submission" date="2013-07" db="EMBL/GenBank/DDBJ databases">
        <title>Thalassospira permensis NBRC 106175 Genome Sequencing.</title>
        <authorList>
            <person name="Lai Q."/>
            <person name="Shao Z."/>
        </authorList>
    </citation>
    <scope>NUCLEOTIDE SEQUENCE [LARGE SCALE GENOMIC DNA]</scope>
    <source>
        <strain evidence="2 3">NBRC 106175</strain>
    </source>
</reference>
<keyword evidence="1" id="KW-0812">Transmembrane</keyword>
<dbReference type="Proteomes" id="UP000027463">
    <property type="component" value="Unassembled WGS sequence"/>
</dbReference>
<gene>
    <name evidence="2" type="ORF">SMB34_00630</name>
</gene>
<feature type="transmembrane region" description="Helical" evidence="1">
    <location>
        <begin position="12"/>
        <end position="29"/>
    </location>
</feature>
<keyword evidence="1" id="KW-0472">Membrane</keyword>